<protein>
    <submittedName>
        <fullName evidence="1">Uncharacterized protein</fullName>
    </submittedName>
</protein>
<evidence type="ECO:0000313" key="1">
    <source>
        <dbReference type="EMBL" id="OSS46183.1"/>
    </source>
</evidence>
<name>A0A1Y2LQF7_EPING</name>
<sequence length="167" mass="19392">MQPRSGCSLKMSWSFQLQKINQSFEKIAGWYFEFLQRSEDAFRALHQRISYLEERHAYGPSDEQVERILRKILAERFTEEGQQRTDSVTFLKGADFFVEDARSRSSIRPININAASLFVEPESVPSKAYAETFRMLEGRLSEYPHVNLPESVDGNGRIKIESERSSF</sequence>
<dbReference type="Proteomes" id="UP000193240">
    <property type="component" value="Unassembled WGS sequence"/>
</dbReference>
<dbReference type="EMBL" id="KZ107852">
    <property type="protein sequence ID" value="OSS46183.1"/>
    <property type="molecule type" value="Genomic_DNA"/>
</dbReference>
<reference evidence="1 2" key="1">
    <citation type="journal article" date="2017" name="Genome Announc.">
        <title>Genome sequence of the saprophytic ascomycete Epicoccum nigrum ICMP 19927 strain isolated from New Zealand.</title>
        <authorList>
            <person name="Fokin M."/>
            <person name="Fleetwood D."/>
            <person name="Weir B.S."/>
            <person name="Villas-Boas S.G."/>
        </authorList>
    </citation>
    <scope>NUCLEOTIDE SEQUENCE [LARGE SCALE GENOMIC DNA]</scope>
    <source>
        <strain evidence="1 2">ICMP 19927</strain>
    </source>
</reference>
<gene>
    <name evidence="1" type="ORF">B5807_08173</name>
</gene>
<dbReference type="InParanoid" id="A0A1Y2LQF7"/>
<dbReference type="OMA" id="TELCFRK"/>
<keyword evidence="2" id="KW-1185">Reference proteome</keyword>
<accession>A0A1Y2LQF7</accession>
<organism evidence="1 2">
    <name type="scientific">Epicoccum nigrum</name>
    <name type="common">Soil fungus</name>
    <name type="synonym">Epicoccum purpurascens</name>
    <dbReference type="NCBI Taxonomy" id="105696"/>
    <lineage>
        <taxon>Eukaryota</taxon>
        <taxon>Fungi</taxon>
        <taxon>Dikarya</taxon>
        <taxon>Ascomycota</taxon>
        <taxon>Pezizomycotina</taxon>
        <taxon>Dothideomycetes</taxon>
        <taxon>Pleosporomycetidae</taxon>
        <taxon>Pleosporales</taxon>
        <taxon>Pleosporineae</taxon>
        <taxon>Didymellaceae</taxon>
        <taxon>Epicoccum</taxon>
    </lineage>
</organism>
<dbReference type="AlphaFoldDB" id="A0A1Y2LQF7"/>
<evidence type="ECO:0000313" key="2">
    <source>
        <dbReference type="Proteomes" id="UP000193240"/>
    </source>
</evidence>
<proteinExistence type="predicted"/>